<dbReference type="Pfam" id="PF02355">
    <property type="entry name" value="SecD_SecF_C"/>
    <property type="match status" value="1"/>
</dbReference>
<evidence type="ECO:0000313" key="14">
    <source>
        <dbReference type="Proteomes" id="UP000177941"/>
    </source>
</evidence>
<dbReference type="Proteomes" id="UP000177941">
    <property type="component" value="Unassembled WGS sequence"/>
</dbReference>
<evidence type="ECO:0000256" key="7">
    <source>
        <dbReference type="ARBA" id="ARBA00023010"/>
    </source>
</evidence>
<dbReference type="InterPro" id="IPR005791">
    <property type="entry name" value="SecD"/>
</dbReference>
<dbReference type="GO" id="GO:0015450">
    <property type="term" value="F:protein-transporting ATPase activity"/>
    <property type="evidence" value="ECO:0007669"/>
    <property type="project" value="InterPro"/>
</dbReference>
<dbReference type="InterPro" id="IPR048634">
    <property type="entry name" value="SecD_SecF_C"/>
</dbReference>
<feature type="domain" description="SecDF P1 head subdomain" evidence="12">
    <location>
        <begin position="161"/>
        <end position="255"/>
    </location>
</feature>
<dbReference type="NCBIfam" id="TIGR01129">
    <property type="entry name" value="secD"/>
    <property type="match status" value="1"/>
</dbReference>
<evidence type="ECO:0000259" key="11">
    <source>
        <dbReference type="Pfam" id="PF21760"/>
    </source>
</evidence>
<feature type="transmembrane region" description="Helical" evidence="9">
    <location>
        <begin position="301"/>
        <end position="321"/>
    </location>
</feature>
<evidence type="ECO:0000256" key="6">
    <source>
        <dbReference type="ARBA" id="ARBA00022989"/>
    </source>
</evidence>
<comment type="subcellular location">
    <subcellularLocation>
        <location evidence="1 9">Cell membrane</location>
        <topology evidence="1 9">Multi-pass membrane protein</topology>
    </subcellularLocation>
</comment>
<organism evidence="13 14">
    <name type="scientific">Candidatus Andersenbacteria bacterium RIFCSPHIGHO2_12_FULL_45_11b</name>
    <dbReference type="NCBI Taxonomy" id="1797282"/>
    <lineage>
        <taxon>Bacteria</taxon>
        <taxon>Candidatus Anderseniibacteriota</taxon>
    </lineage>
</organism>
<reference evidence="13 14" key="1">
    <citation type="journal article" date="2016" name="Nat. Commun.">
        <title>Thousands of microbial genomes shed light on interconnected biogeochemical processes in an aquifer system.</title>
        <authorList>
            <person name="Anantharaman K."/>
            <person name="Brown C.T."/>
            <person name="Hug L.A."/>
            <person name="Sharon I."/>
            <person name="Castelle C.J."/>
            <person name="Probst A.J."/>
            <person name="Thomas B.C."/>
            <person name="Singh A."/>
            <person name="Wilkins M.J."/>
            <person name="Karaoz U."/>
            <person name="Brodie E.L."/>
            <person name="Williams K.H."/>
            <person name="Hubbard S.S."/>
            <person name="Banfield J.F."/>
        </authorList>
    </citation>
    <scope>NUCLEOTIDE SEQUENCE [LARGE SCALE GENOMIC DNA]</scope>
</reference>
<keyword evidence="5 9" id="KW-0653">Protein transport</keyword>
<comment type="caution">
    <text evidence="13">The sequence shown here is derived from an EMBL/GenBank/DDBJ whole genome shotgun (WGS) entry which is preliminary data.</text>
</comment>
<evidence type="ECO:0000313" key="13">
    <source>
        <dbReference type="EMBL" id="OGY36574.1"/>
    </source>
</evidence>
<keyword evidence="7 9" id="KW-0811">Translocation</keyword>
<dbReference type="PANTHER" id="PTHR30081">
    <property type="entry name" value="PROTEIN-EXPORT MEMBRANE PROTEIN SEC"/>
    <property type="match status" value="1"/>
</dbReference>
<evidence type="ECO:0000256" key="8">
    <source>
        <dbReference type="ARBA" id="ARBA00023136"/>
    </source>
</evidence>
<accession>A0A1G1X9F5</accession>
<evidence type="ECO:0000256" key="3">
    <source>
        <dbReference type="ARBA" id="ARBA00022475"/>
    </source>
</evidence>
<dbReference type="GO" id="GO:0043952">
    <property type="term" value="P:protein transport by the Sec complex"/>
    <property type="evidence" value="ECO:0007669"/>
    <property type="project" value="UniProtKB-UniRule"/>
</dbReference>
<feature type="transmembrane region" description="Helical" evidence="9">
    <location>
        <begin position="369"/>
        <end position="391"/>
    </location>
</feature>
<keyword evidence="6 9" id="KW-1133">Transmembrane helix</keyword>
<feature type="domain" description="Protein export membrane protein SecD/SecF C-terminal" evidence="10">
    <location>
        <begin position="262"/>
        <end position="424"/>
    </location>
</feature>
<dbReference type="NCBIfam" id="TIGR00916">
    <property type="entry name" value="2A0604s01"/>
    <property type="match status" value="1"/>
</dbReference>
<dbReference type="InterPro" id="IPR054384">
    <property type="entry name" value="SecDF_P1_head"/>
</dbReference>
<evidence type="ECO:0000256" key="5">
    <source>
        <dbReference type="ARBA" id="ARBA00022927"/>
    </source>
</evidence>
<gene>
    <name evidence="9" type="primary">secD</name>
    <name evidence="13" type="ORF">A3E36_03210</name>
</gene>
<dbReference type="Gene3D" id="3.30.70.3400">
    <property type="match status" value="1"/>
</dbReference>
<comment type="caution">
    <text evidence="9">Lacks conserved residue(s) required for the propagation of feature annotation.</text>
</comment>
<evidence type="ECO:0000256" key="9">
    <source>
        <dbReference type="HAMAP-Rule" id="MF_01463"/>
    </source>
</evidence>
<comment type="function">
    <text evidence="9">Part of the Sec protein translocase complex. Interacts with the SecYEG preprotein conducting channel. SecDF uses the proton motive force (PMF) to complete protein translocation after the ATP-dependent function of SecA.</text>
</comment>
<dbReference type="PANTHER" id="PTHR30081:SF1">
    <property type="entry name" value="PROTEIN TRANSLOCASE SUBUNIT SECD"/>
    <property type="match status" value="1"/>
</dbReference>
<comment type="similarity">
    <text evidence="9">Belongs to the SecD/SecF family. SecD subfamily.</text>
</comment>
<evidence type="ECO:0000259" key="10">
    <source>
        <dbReference type="Pfam" id="PF02355"/>
    </source>
</evidence>
<evidence type="ECO:0000256" key="1">
    <source>
        <dbReference type="ARBA" id="ARBA00004651"/>
    </source>
</evidence>
<feature type="transmembrane region" description="Helical" evidence="9">
    <location>
        <begin position="327"/>
        <end position="348"/>
    </location>
</feature>
<dbReference type="Pfam" id="PF21760">
    <property type="entry name" value="SecD_1st"/>
    <property type="match status" value="1"/>
</dbReference>
<dbReference type="InterPro" id="IPR022813">
    <property type="entry name" value="SecD/SecF_arch_bac"/>
</dbReference>
<dbReference type="Pfam" id="PF22599">
    <property type="entry name" value="SecDF_P1_head"/>
    <property type="match status" value="1"/>
</dbReference>
<feature type="domain" description="Protein translocase subunit SecDF P1" evidence="11">
    <location>
        <begin position="77"/>
        <end position="133"/>
    </location>
</feature>
<evidence type="ECO:0000256" key="4">
    <source>
        <dbReference type="ARBA" id="ARBA00022692"/>
    </source>
</evidence>
<dbReference type="GO" id="GO:0005886">
    <property type="term" value="C:plasma membrane"/>
    <property type="evidence" value="ECO:0007669"/>
    <property type="project" value="UniProtKB-SubCell"/>
</dbReference>
<dbReference type="Gene3D" id="3.30.1360.200">
    <property type="match status" value="1"/>
</dbReference>
<dbReference type="HAMAP" id="MF_01463_B">
    <property type="entry name" value="SecD_B"/>
    <property type="match status" value="1"/>
</dbReference>
<dbReference type="Gene3D" id="1.20.1640.10">
    <property type="entry name" value="Multidrug efflux transporter AcrB transmembrane domain"/>
    <property type="match status" value="1"/>
</dbReference>
<keyword evidence="3 9" id="KW-1003">Cell membrane</keyword>
<sequence length="449" mass="48123">MLRSTRKTLIWGIVLAIVVGLAVWVDSPKHPSIAIGGFTRDLNVKLGLDLKGGTRLEYRANVDTKNGQDPNEALAGVRDVIERRVNAFGVSEPLIQTSVAQGEYRVIVELAGVQDPEEAKQQIGKTPTLDFRREPTTDELKKMLGESGSNTITGDTFIPTGLSGKNLKKASVEFDQVTGTPQITLLFDSDGTKLFAEITKANIGKPLAIYIDGELNQAPTVQSAIPDGRAVITGSYTLEEAKQKVRDLNSGALPVPIALIGQSVINPSLGQTAIAKSIKAGIVGIIAVIAWLIFRYRLPGVIASIALLIYVVLFFAIMKLIPVTLTLAGIAGFIMSIGMAVDANVLIFERFRENIKDGKTVPFSLKEGFNAAWSSISASNISSLITGFVLYGFGTSIIRGFALTFSLGIILSMFTAIAISKSMLNIVFANPKTHTSFLLGAKSIKQPTT</sequence>
<evidence type="ECO:0000256" key="2">
    <source>
        <dbReference type="ARBA" id="ARBA00022448"/>
    </source>
</evidence>
<dbReference type="AlphaFoldDB" id="A0A1G1X9F5"/>
<dbReference type="InterPro" id="IPR055344">
    <property type="entry name" value="SecD_SecF_C_bact"/>
</dbReference>
<keyword evidence="8 9" id="KW-0472">Membrane</keyword>
<proteinExistence type="inferred from homology"/>
<dbReference type="GO" id="GO:0065002">
    <property type="term" value="P:intracellular protein transmembrane transport"/>
    <property type="evidence" value="ECO:0007669"/>
    <property type="project" value="UniProtKB-UniRule"/>
</dbReference>
<protein>
    <recommendedName>
        <fullName evidence="9">Protein translocase subunit SecD</fullName>
    </recommendedName>
</protein>
<feature type="transmembrane region" description="Helical" evidence="9">
    <location>
        <begin position="397"/>
        <end position="419"/>
    </location>
</feature>
<dbReference type="SUPFAM" id="SSF82866">
    <property type="entry name" value="Multidrug efflux transporter AcrB transmembrane domain"/>
    <property type="match status" value="1"/>
</dbReference>
<name>A0A1G1X9F5_9BACT</name>
<dbReference type="EMBL" id="MHHS01000032">
    <property type="protein sequence ID" value="OGY36574.1"/>
    <property type="molecule type" value="Genomic_DNA"/>
</dbReference>
<keyword evidence="2 9" id="KW-0813">Transport</keyword>
<feature type="transmembrane region" description="Helical" evidence="9">
    <location>
        <begin position="273"/>
        <end position="294"/>
    </location>
</feature>
<dbReference type="InterPro" id="IPR048631">
    <property type="entry name" value="SecD_1st"/>
</dbReference>
<evidence type="ECO:0000259" key="12">
    <source>
        <dbReference type="Pfam" id="PF22599"/>
    </source>
</evidence>
<comment type="subunit">
    <text evidence="9">Forms a complex with SecF. Part of the essential Sec protein translocation apparatus which comprises SecA, SecYEG and auxiliary proteins SecDF. Other proteins may also be involved.</text>
</comment>
<dbReference type="GO" id="GO:0006605">
    <property type="term" value="P:protein targeting"/>
    <property type="evidence" value="ECO:0007669"/>
    <property type="project" value="UniProtKB-UniRule"/>
</dbReference>
<keyword evidence="4 9" id="KW-0812">Transmembrane</keyword>